<organism evidence="2 3">
    <name type="scientific">Streptomyces sporangiiformans</name>
    <dbReference type="NCBI Taxonomy" id="2315329"/>
    <lineage>
        <taxon>Bacteria</taxon>
        <taxon>Bacillati</taxon>
        <taxon>Actinomycetota</taxon>
        <taxon>Actinomycetes</taxon>
        <taxon>Kitasatosporales</taxon>
        <taxon>Streptomycetaceae</taxon>
        <taxon>Streptomyces</taxon>
    </lineage>
</organism>
<dbReference type="EMBL" id="VCHX02000166">
    <property type="protein sequence ID" value="TPQ18966.1"/>
    <property type="molecule type" value="Genomic_DNA"/>
</dbReference>
<gene>
    <name evidence="2" type="ORF">FGD71_028180</name>
</gene>
<sequence length="265" mass="29991">MTIDGPGPWWSRRRSRIRAQWPTRLPGIRFCARGTLTYRAHAPLKTGGTAATRAAARLALDELGRGITERHMPEQLTTAQERLTLAAAHWHTPEDAPGLWLKARITLMLTEQDADRAQRYQDALREVTLQLAQEHERRERFRQAVFDKPDATRIWWLDRHLDDLNSLDWDVFKEKILPLVGAADDIQSKAERIAQTLLYVWEKLGDNPGQHARFTTTVRTVLEQMGWTDALAWLAPDELSASDAPGSGRDDGEEPHPVAEAGAAR</sequence>
<keyword evidence="3" id="KW-1185">Reference proteome</keyword>
<name>A0A505DI97_9ACTN</name>
<reference evidence="2 3" key="1">
    <citation type="submission" date="2019-06" db="EMBL/GenBank/DDBJ databases">
        <title>Streptomyces sporangiiformans sp. nov., a novel actinomycete isolated from soil in Mount Song.</title>
        <authorList>
            <person name="Han L."/>
        </authorList>
    </citation>
    <scope>NUCLEOTIDE SEQUENCE [LARGE SCALE GENOMIC DNA]</scope>
    <source>
        <strain evidence="2 3">NEAU-SSA 1</strain>
    </source>
</reference>
<evidence type="ECO:0000256" key="1">
    <source>
        <dbReference type="SAM" id="MobiDB-lite"/>
    </source>
</evidence>
<accession>A0A505DI97</accession>
<feature type="region of interest" description="Disordered" evidence="1">
    <location>
        <begin position="238"/>
        <end position="265"/>
    </location>
</feature>
<evidence type="ECO:0000313" key="3">
    <source>
        <dbReference type="Proteomes" id="UP000317378"/>
    </source>
</evidence>
<proteinExistence type="predicted"/>
<feature type="compositionally biased region" description="Basic and acidic residues" evidence="1">
    <location>
        <begin position="248"/>
        <end position="257"/>
    </location>
</feature>
<dbReference type="Proteomes" id="UP000317378">
    <property type="component" value="Unassembled WGS sequence"/>
</dbReference>
<protein>
    <submittedName>
        <fullName evidence="2">Uncharacterized protein</fullName>
    </submittedName>
</protein>
<dbReference type="AlphaFoldDB" id="A0A505DI97"/>
<comment type="caution">
    <text evidence="2">The sequence shown here is derived from an EMBL/GenBank/DDBJ whole genome shotgun (WGS) entry which is preliminary data.</text>
</comment>
<evidence type="ECO:0000313" key="2">
    <source>
        <dbReference type="EMBL" id="TPQ18966.1"/>
    </source>
</evidence>